<organism evidence="2 3">
    <name type="scientific">Candidatus Falkowbacteria bacterium CG10_big_fil_rev_8_21_14_0_10_39_9</name>
    <dbReference type="NCBI Taxonomy" id="1974566"/>
    <lineage>
        <taxon>Bacteria</taxon>
        <taxon>Candidatus Falkowiibacteriota</taxon>
    </lineage>
</organism>
<comment type="caution">
    <text evidence="2">The sequence shown here is derived from an EMBL/GenBank/DDBJ whole genome shotgun (WGS) entry which is preliminary data.</text>
</comment>
<evidence type="ECO:0000313" key="3">
    <source>
        <dbReference type="Proteomes" id="UP000228900"/>
    </source>
</evidence>
<dbReference type="Proteomes" id="UP000228900">
    <property type="component" value="Unassembled WGS sequence"/>
</dbReference>
<accession>A0A2M6WRN5</accession>
<sequence>MQIIPAATVPVDGICTPIQNSLVYIPTEDGGSYTISFCLGNNTGTLAPGPKCLTPGGIIDRDCFVCGDQISAETIAGHTCNTGAPDYDKCTYNTVLIGDQCWMKENLNVGTMVLGSVNQGNYSAGIQKYCYNNNLLIADNVTPHNYCATDGGLYQLHMAMAKNQSCDAVDCTASPSDVCCSMTGRGICPIGWHLPSDVEQNTLENYLKDSGQTCDANRQAGYDCATAGTKMKNAAGFSCLLVGRRNSNNTFTGWGTYGRFWSVSTIGLDAWYRLVYSGNTTVGRYHLPRTYGLPVRCIKD</sequence>
<proteinExistence type="predicted"/>
<dbReference type="EMBL" id="PFAQ01000003">
    <property type="protein sequence ID" value="PIT95376.1"/>
    <property type="molecule type" value="Genomic_DNA"/>
</dbReference>
<dbReference type="InterPro" id="IPR011871">
    <property type="entry name" value="Fib_succ_major"/>
</dbReference>
<dbReference type="AlphaFoldDB" id="A0A2M6WRN5"/>
<protein>
    <recommendedName>
        <fullName evidence="1">Fibrobacter succinogenes major paralogous domain-containing protein</fullName>
    </recommendedName>
</protein>
<feature type="domain" description="Fibrobacter succinogenes major paralogous" evidence="1">
    <location>
        <begin position="95"/>
        <end position="299"/>
    </location>
</feature>
<evidence type="ECO:0000259" key="1">
    <source>
        <dbReference type="Pfam" id="PF09603"/>
    </source>
</evidence>
<evidence type="ECO:0000313" key="2">
    <source>
        <dbReference type="EMBL" id="PIT95376.1"/>
    </source>
</evidence>
<gene>
    <name evidence="2" type="ORF">COT98_00170</name>
</gene>
<dbReference type="Pfam" id="PF09603">
    <property type="entry name" value="Fib_succ_major"/>
    <property type="match status" value="1"/>
</dbReference>
<dbReference type="NCBIfam" id="TIGR02145">
    <property type="entry name" value="Fib_succ_major"/>
    <property type="match status" value="1"/>
</dbReference>
<reference evidence="3" key="1">
    <citation type="submission" date="2017-09" db="EMBL/GenBank/DDBJ databases">
        <title>Depth-based differentiation of microbial function through sediment-hosted aquifers and enrichment of novel symbionts in the deep terrestrial subsurface.</title>
        <authorList>
            <person name="Probst A.J."/>
            <person name="Ladd B."/>
            <person name="Jarett J.K."/>
            <person name="Geller-Mcgrath D.E."/>
            <person name="Sieber C.M.K."/>
            <person name="Emerson J.B."/>
            <person name="Anantharaman K."/>
            <person name="Thomas B.C."/>
            <person name="Malmstrom R."/>
            <person name="Stieglmeier M."/>
            <person name="Klingl A."/>
            <person name="Woyke T."/>
            <person name="Ryan C.M."/>
            <person name="Banfield J.F."/>
        </authorList>
    </citation>
    <scope>NUCLEOTIDE SEQUENCE [LARGE SCALE GENOMIC DNA]</scope>
</reference>
<name>A0A2M6WRN5_9BACT</name>